<dbReference type="AlphaFoldDB" id="A0A9W4RM42"/>
<accession>A0A9W4RM42</accession>
<feature type="transmembrane region" description="Helical" evidence="1">
    <location>
        <begin position="306"/>
        <end position="323"/>
    </location>
</feature>
<dbReference type="EMBL" id="CAMGZC010000103">
    <property type="protein sequence ID" value="CAI0643387.1"/>
    <property type="molecule type" value="Genomic_DNA"/>
</dbReference>
<protein>
    <submittedName>
        <fullName evidence="2">Uncharacterized protein</fullName>
    </submittedName>
</protein>
<comment type="caution">
    <text evidence="2">The sequence shown here is derived from an EMBL/GenBank/DDBJ whole genome shotgun (WGS) entry which is preliminary data.</text>
</comment>
<gene>
    <name evidence="2" type="ORF">CGXH109_LOCUS25024</name>
</gene>
<organism evidence="2 3">
    <name type="scientific">Colletotrichum noveboracense</name>
    <dbReference type="NCBI Taxonomy" id="2664923"/>
    <lineage>
        <taxon>Eukaryota</taxon>
        <taxon>Fungi</taxon>
        <taxon>Dikarya</taxon>
        <taxon>Ascomycota</taxon>
        <taxon>Pezizomycotina</taxon>
        <taxon>Sordariomycetes</taxon>
        <taxon>Hypocreomycetidae</taxon>
        <taxon>Glomerellales</taxon>
        <taxon>Glomerellaceae</taxon>
        <taxon>Colletotrichum</taxon>
        <taxon>Colletotrichum gloeosporioides species complex</taxon>
    </lineage>
</organism>
<evidence type="ECO:0000313" key="2">
    <source>
        <dbReference type="EMBL" id="CAI0643387.1"/>
    </source>
</evidence>
<feature type="transmembrane region" description="Helical" evidence="1">
    <location>
        <begin position="343"/>
        <end position="367"/>
    </location>
</feature>
<feature type="transmembrane region" description="Helical" evidence="1">
    <location>
        <begin position="267"/>
        <end position="286"/>
    </location>
</feature>
<dbReference type="Proteomes" id="UP001152533">
    <property type="component" value="Unassembled WGS sequence"/>
</dbReference>
<evidence type="ECO:0000313" key="3">
    <source>
        <dbReference type="Proteomes" id="UP001152533"/>
    </source>
</evidence>
<keyword evidence="1" id="KW-0812">Transmembrane</keyword>
<evidence type="ECO:0000256" key="1">
    <source>
        <dbReference type="SAM" id="Phobius"/>
    </source>
</evidence>
<name>A0A9W4RM42_9PEZI</name>
<feature type="non-terminal residue" evidence="2">
    <location>
        <position position="1"/>
    </location>
</feature>
<keyword evidence="1" id="KW-1133">Transmembrane helix</keyword>
<keyword evidence="1" id="KW-0472">Membrane</keyword>
<proteinExistence type="predicted"/>
<keyword evidence="3" id="KW-1185">Reference proteome</keyword>
<reference evidence="2" key="1">
    <citation type="submission" date="2022-08" db="EMBL/GenBank/DDBJ databases">
        <authorList>
            <person name="Giroux E."/>
            <person name="Giroux E."/>
        </authorList>
    </citation>
    <scope>NUCLEOTIDE SEQUENCE</scope>
    <source>
        <strain evidence="2">H1091258</strain>
    </source>
</reference>
<sequence length="385" mass="43220">MYYRQIQVFSNLDKAMPDVSTISGYHIPPVWFQWEQAYFGRLSTVIQNPLVPARVVKNGCYLYDRSINCNKACGNVTLMFETPETLWNCVTLATLSLLTRFPNEDPGRDRINATHEAEANRTLNFGELRKLDYPLRLLRGCALESCSTCGGCPLALTEFLAIPINSSRIDDLANVMNGSYCTSPHPGIDFDIAGPGVTGAAVVTFLGKKGTGLANISTVISWITNDTILKGVVAAGPRTFCQEYQEISLNPIKEPGRFLKFNSKYPFPIYLISAILALDWIIHTAYRRFKDNSVVKSFSKGFRRELGVINKAISIILGRYRFLCMIDDWWKAVGVDLYGLYRGVWALLELFTFGMCILALSETIIFLEVLKESSEGDLNFTKWAF</sequence>